<proteinExistence type="predicted"/>
<dbReference type="PANTHER" id="PTHR38478">
    <property type="entry name" value="PEPTIDASE M1A AND M12B"/>
    <property type="match status" value="1"/>
</dbReference>
<keyword evidence="2" id="KW-0645">Protease</keyword>
<protein>
    <submittedName>
        <fullName evidence="2">Zinc-dependent metalloprotease</fullName>
    </submittedName>
</protein>
<dbReference type="InterPro" id="IPR032534">
    <property type="entry name" value="EcxA_zinc-bd"/>
</dbReference>
<organism evidence="2">
    <name type="scientific">bacterium 19PA01SH03</name>
    <dbReference type="NCBI Taxonomy" id="2920705"/>
    <lineage>
        <taxon>Bacteria</taxon>
    </lineage>
</organism>
<evidence type="ECO:0000313" key="2">
    <source>
        <dbReference type="EMBL" id="XAG22824.1"/>
    </source>
</evidence>
<keyword evidence="2" id="KW-0482">Metalloprotease</keyword>
<dbReference type="Pfam" id="PF16313">
    <property type="entry name" value="DUF4953"/>
    <property type="match status" value="1"/>
</dbReference>
<name>A0AAU6SS79_UNCXX</name>
<accession>A0AAU6SS79</accession>
<evidence type="ECO:0000259" key="1">
    <source>
        <dbReference type="Pfam" id="PF16313"/>
    </source>
</evidence>
<dbReference type="EMBL" id="CP095339">
    <property type="protein sequence ID" value="XAG22824.1"/>
    <property type="molecule type" value="Genomic_DNA"/>
</dbReference>
<keyword evidence="2" id="KW-0378">Hydrolase</keyword>
<gene>
    <name evidence="2" type="ORF">MRN70_16905</name>
</gene>
<dbReference type="Gene3D" id="3.40.390.10">
    <property type="entry name" value="Collagenase (Catalytic Domain)"/>
    <property type="match status" value="1"/>
</dbReference>
<dbReference type="GO" id="GO:0008237">
    <property type="term" value="F:metallopeptidase activity"/>
    <property type="evidence" value="ECO:0007669"/>
    <property type="project" value="UniProtKB-KW"/>
</dbReference>
<dbReference type="PANTHER" id="PTHR38478:SF1">
    <property type="entry name" value="ZINC DEPENDENT METALLOPROTEASE DOMAIN LIPOPROTEIN"/>
    <property type="match status" value="1"/>
</dbReference>
<reference evidence="2" key="1">
    <citation type="submission" date="2022-03" db="EMBL/GenBank/DDBJ databases">
        <title>Sea Food Isolates.</title>
        <authorList>
            <person name="Li c."/>
        </authorList>
    </citation>
    <scope>NUCLEOTIDE SEQUENCE</scope>
    <source>
        <strain evidence="2">19PA01SH03</strain>
    </source>
</reference>
<feature type="domain" description="EcxA zinc-binding" evidence="1">
    <location>
        <begin position="592"/>
        <end position="672"/>
    </location>
</feature>
<dbReference type="InterPro" id="IPR024079">
    <property type="entry name" value="MetalloPept_cat_dom_sf"/>
</dbReference>
<dbReference type="SUPFAM" id="SSF55486">
    <property type="entry name" value="Metalloproteases ('zincins'), catalytic domain"/>
    <property type="match status" value="2"/>
</dbReference>
<dbReference type="PROSITE" id="PS51257">
    <property type="entry name" value="PROKAR_LIPOPROTEIN"/>
    <property type="match status" value="1"/>
</dbReference>
<sequence length="1358" mass="153295">MRRLLLASSITAILAGCGADKQSYDTLPRDIKEIAVKDLKTEGRWFYVPTTGAAPRFAINQFPFLQGMGRYAEVCFSERGLEVRNYDSNYPDATLPKDANGYCIPQPSNAVGSDKQTNFSHILTIPGDFAAYRCQEDRYGDCVNKEEANKDANLPFRANTHFTPKPEDLLIAELNWEDFYGIREGISEIGKAELISWKFDPKAGVLNFEIERTFKIDEDKRSSYIKWENRAGLRDAIQDGAFKSRFHYSLVHESQLASADYQPIPYPVKDENDIGFFTTSSKVLDPVTNRYDRTVTYLNRFNPNQPIEYYLSDSFFEPKNKLFLDSTLETIDLMNRTLKIIEPDSGKPPITIVNHNQPMNIHPGDLRYNVINLIDEPLANGLLGYGPSVSHPLTGEILKAHVNQYSGVARAGVPFYWDNLVRFYNRGQIERNLSDSESITTAHAQSTQALSQDIAARLAQQNVLRLMEQVERVDTTQFQVPLLGADHALNQRPSAGLPESIFRKFDDDMSLEELLHAEERRLATWSENNIYPVEATWVSSTSKTLLDNLPLTDAGFFDTITNAQGEQVKQLKRWSALPSELKQQAADAITVATYASTLVHELGHNLGLRHNFKGSNDKANFYTQQEAKAIGLNNIPAYSSIMDYAPSMLDQLPTWGKYDLAALKFAYGRKIDITAPANSVHAQSDAENPFILSARNPNNPSLLDCQPRGQLNDGQVRYSCDLSTFDAIAYNAHQSPYRNALYEQVRYGAINYLAQIKQQHNLSELAQINYQFCTDGNVSLNSDCNRFDEGTNLTEIVTYSWQRHLDSYDARNIGIHGISGLFNSDYPSYVLRRFREMNEIRDILEDHERIDYLYRSRGIAPAGAKPGDFLSSLTSNPEYCRGQDTDFWFCDLGNASKLAAQFFLDVLATPEHQCVLQNGNQYRVESLGHMLNGYSFKIPATYNIGDASCFDSVSSEIINDFARGFTPVAETVNGRFINSVKGFDPDFPWSNAVSVLGIWPDKLLASNLLARRYSLRQTDEVSYANLLDLPGVKAQFDNIMANLIAKEALNTPLALRDKDGNAYTLPINSGVTVNLHKTELLESLPPLPRGIMGSFNISKNSRNNLANLILQQAVEQMQSNDFEVRSRGIAQYDSWTKQQDRSGTIAGETIPFDLYGQRYVASKANTMAYQYASALQANEGYQLTTKLQNYSNAELRAKTTQIETTWNGILETIIPAFHSPIKALNPELIQRFVELKIDEGDDEIETFITFINALAIEDNTPLLKKETRYQNRDNPLTFSLPELYNIFWRSRALFASEFQEQYFTAVDNVAQGYANESVDQQFFWTADLSLINAYANGEFERVAGQYYQILDSLPISNR</sequence>